<sequence>MLEKIPAVELPNGHNMPVIGLGTYKSSKEELRAALTAALECGYRHIDTAWAYQNEDVIGDVLKEWITQGKVKRGELFITTKLPAQGNRPSDVDKFMNLSLKNLKLDYVDLYLIHTPFTSISTGPEDIFGKLLDHSTDLEAVYKEMEKQVDAGKTKAIGLSNFNSKQIERIMKICRIKPSNLQVEVHVYHQQKPLRSICRQHDIPVCAFAPIGAPYIPRNEAENEKYPPLLEHPTVTSMAFRLNKMPAQILLRFLIQLGLIVIPKSIFDFKLPPSDMADLDLLDRGSDDNAGRLYKFLTREGQRSHLIIEMERLLLLWFDDQNQERIPLSLMLIQEKAKVLFRALKR</sequence>
<organism evidence="4 5">
    <name type="scientific">Halocaridina rubra</name>
    <name type="common">Hawaiian red shrimp</name>
    <dbReference type="NCBI Taxonomy" id="373956"/>
    <lineage>
        <taxon>Eukaryota</taxon>
        <taxon>Metazoa</taxon>
        <taxon>Ecdysozoa</taxon>
        <taxon>Arthropoda</taxon>
        <taxon>Crustacea</taxon>
        <taxon>Multicrustacea</taxon>
        <taxon>Malacostraca</taxon>
        <taxon>Eumalacostraca</taxon>
        <taxon>Eucarida</taxon>
        <taxon>Decapoda</taxon>
        <taxon>Pleocyemata</taxon>
        <taxon>Caridea</taxon>
        <taxon>Atyoidea</taxon>
        <taxon>Atyidae</taxon>
        <taxon>Halocaridina</taxon>
    </lineage>
</organism>
<dbReference type="PROSITE" id="PS51253">
    <property type="entry name" value="HTH_CENPB"/>
    <property type="match status" value="1"/>
</dbReference>
<keyword evidence="5" id="KW-1185">Reference proteome</keyword>
<evidence type="ECO:0000313" key="4">
    <source>
        <dbReference type="EMBL" id="KAK7070729.1"/>
    </source>
</evidence>
<dbReference type="PROSITE" id="PS00062">
    <property type="entry name" value="ALDOKETO_REDUCTASE_2"/>
    <property type="match status" value="1"/>
</dbReference>
<protein>
    <recommendedName>
        <fullName evidence="3">HTH CENPB-type domain-containing protein</fullName>
    </recommendedName>
</protein>
<dbReference type="Pfam" id="PF00248">
    <property type="entry name" value="Aldo_ket_red"/>
    <property type="match status" value="1"/>
</dbReference>
<dbReference type="SUPFAM" id="SSF51430">
    <property type="entry name" value="NAD(P)-linked oxidoreductase"/>
    <property type="match status" value="1"/>
</dbReference>
<dbReference type="InterPro" id="IPR023210">
    <property type="entry name" value="NADP_OxRdtase_dom"/>
</dbReference>
<dbReference type="InterPro" id="IPR006600">
    <property type="entry name" value="HTH_CenpB_DNA-bd_dom"/>
</dbReference>
<keyword evidence="2" id="KW-0238">DNA-binding</keyword>
<dbReference type="InterPro" id="IPR020471">
    <property type="entry name" value="AKR"/>
</dbReference>
<dbReference type="Gene3D" id="1.10.10.60">
    <property type="entry name" value="Homeodomain-like"/>
    <property type="match status" value="1"/>
</dbReference>
<comment type="caution">
    <text evidence="4">The sequence shown here is derived from an EMBL/GenBank/DDBJ whole genome shotgun (WGS) entry which is preliminary data.</text>
</comment>
<evidence type="ECO:0000313" key="5">
    <source>
        <dbReference type="Proteomes" id="UP001381693"/>
    </source>
</evidence>
<evidence type="ECO:0000256" key="2">
    <source>
        <dbReference type="ARBA" id="ARBA00023125"/>
    </source>
</evidence>
<dbReference type="SUPFAM" id="SSF46689">
    <property type="entry name" value="Homeodomain-like"/>
    <property type="match status" value="1"/>
</dbReference>
<dbReference type="PRINTS" id="PR00069">
    <property type="entry name" value="ALDKETRDTASE"/>
</dbReference>
<dbReference type="GO" id="GO:0005634">
    <property type="term" value="C:nucleus"/>
    <property type="evidence" value="ECO:0007669"/>
    <property type="project" value="UniProtKB-SubCell"/>
</dbReference>
<gene>
    <name evidence="4" type="ORF">SK128_023998</name>
</gene>
<reference evidence="4 5" key="1">
    <citation type="submission" date="2023-11" db="EMBL/GenBank/DDBJ databases">
        <title>Halocaridina rubra genome assembly.</title>
        <authorList>
            <person name="Smith C."/>
        </authorList>
    </citation>
    <scope>NUCLEOTIDE SEQUENCE [LARGE SCALE GENOMIC DNA]</scope>
    <source>
        <strain evidence="4">EP-1</strain>
        <tissue evidence="4">Whole</tissue>
    </source>
</reference>
<dbReference type="GO" id="GO:0016491">
    <property type="term" value="F:oxidoreductase activity"/>
    <property type="evidence" value="ECO:0007669"/>
    <property type="project" value="InterPro"/>
</dbReference>
<dbReference type="Gene3D" id="3.20.20.100">
    <property type="entry name" value="NADP-dependent oxidoreductase domain"/>
    <property type="match status" value="1"/>
</dbReference>
<dbReference type="GO" id="GO:0003677">
    <property type="term" value="F:DNA binding"/>
    <property type="evidence" value="ECO:0007669"/>
    <property type="project" value="UniProtKB-KW"/>
</dbReference>
<feature type="domain" description="HTH CENPB-type" evidence="3">
    <location>
        <begin position="298"/>
        <end position="346"/>
    </location>
</feature>
<dbReference type="EMBL" id="JAXCGZ010015252">
    <property type="protein sequence ID" value="KAK7070729.1"/>
    <property type="molecule type" value="Genomic_DNA"/>
</dbReference>
<name>A0AAN8X281_HALRR</name>
<evidence type="ECO:0000256" key="1">
    <source>
        <dbReference type="ARBA" id="ARBA00004123"/>
    </source>
</evidence>
<dbReference type="Proteomes" id="UP001381693">
    <property type="component" value="Unassembled WGS sequence"/>
</dbReference>
<dbReference type="PROSITE" id="PS00798">
    <property type="entry name" value="ALDOKETO_REDUCTASE_1"/>
    <property type="match status" value="1"/>
</dbReference>
<comment type="subcellular location">
    <subcellularLocation>
        <location evidence="1">Nucleus</location>
    </subcellularLocation>
</comment>
<dbReference type="InterPro" id="IPR018170">
    <property type="entry name" value="Aldo/ket_reductase_CS"/>
</dbReference>
<proteinExistence type="predicted"/>
<dbReference type="PANTHER" id="PTHR11732">
    <property type="entry name" value="ALDO/KETO REDUCTASE"/>
    <property type="match status" value="1"/>
</dbReference>
<dbReference type="InterPro" id="IPR036812">
    <property type="entry name" value="NAD(P)_OxRdtase_dom_sf"/>
</dbReference>
<dbReference type="InterPro" id="IPR009057">
    <property type="entry name" value="Homeodomain-like_sf"/>
</dbReference>
<evidence type="ECO:0000259" key="3">
    <source>
        <dbReference type="PROSITE" id="PS51253"/>
    </source>
</evidence>
<dbReference type="AlphaFoldDB" id="A0AAN8X281"/>
<accession>A0AAN8X281</accession>